<evidence type="ECO:0000256" key="1">
    <source>
        <dbReference type="SAM" id="SignalP"/>
    </source>
</evidence>
<dbReference type="AlphaFoldDB" id="A0AAE9L3P8"/>
<name>A0AAE9L3P8_9BURK</name>
<evidence type="ECO:0008006" key="4">
    <source>
        <dbReference type="Google" id="ProtNLM"/>
    </source>
</evidence>
<accession>A0AAE9L3P8</accession>
<dbReference type="RefSeq" id="WP_244844392.1">
    <property type="nucleotide sequence ID" value="NZ_CAJPVH010000001.1"/>
</dbReference>
<organism evidence="2 3">
    <name type="scientific">Cupriavidus campinensis</name>
    <dbReference type="NCBI Taxonomy" id="151783"/>
    <lineage>
        <taxon>Bacteria</taxon>
        <taxon>Pseudomonadati</taxon>
        <taxon>Pseudomonadota</taxon>
        <taxon>Betaproteobacteria</taxon>
        <taxon>Burkholderiales</taxon>
        <taxon>Burkholderiaceae</taxon>
        <taxon>Cupriavidus</taxon>
    </lineage>
</organism>
<sequence length="267" mass="28565">MTIRRTLAGAACAAFLALVTWGGQCNAQVSTEEANASNNPLNPAPSLNLQNYYTPRLFGSDAHTNDFLLRGTLPILPRGLVGVPQILRVTAPLSTRPRSDGTYDTGLGDINLFDIFLLKQTGVQVGVGPLLTMPTATDASLGTGKWQAGVAAVIVDPTPARLIGALIQWQHSFAGQSSRPAVQGLTVQPFGIFNLPGGWYIRSTGVWSFDLQRGSYYIPIGMGAGKAWKEGKTIFNAFIEPQYTVAHDGNGVPQWTVFAGLNMTFGR</sequence>
<dbReference type="KEGG" id="ccam:M5D45_23575"/>
<reference evidence="2" key="1">
    <citation type="journal article" date="2022" name="Microbiol. Resour. Announc.">
        <title>Genome Sequence of Cupriavidus campinensis Strain G5, a Member of a Bacterial Consortium Capable of Polyethylene Degradation.</title>
        <authorList>
            <person name="Schneider B."/>
            <person name="Pfeiffer F."/>
            <person name="Dyall-Smith M."/>
            <person name="Kunte H.J."/>
        </authorList>
    </citation>
    <scope>NUCLEOTIDE SEQUENCE</scope>
    <source>
        <strain evidence="2">G5</strain>
    </source>
</reference>
<reference evidence="2" key="2">
    <citation type="submission" date="2022-05" db="EMBL/GenBank/DDBJ databases">
        <authorList>
            <person name="Kunte H.-J."/>
        </authorList>
    </citation>
    <scope>NUCLEOTIDE SEQUENCE</scope>
    <source>
        <strain evidence="2">G5</strain>
    </source>
</reference>
<dbReference type="EMBL" id="CP097331">
    <property type="protein sequence ID" value="URF06118.1"/>
    <property type="molecule type" value="Genomic_DNA"/>
</dbReference>
<dbReference type="Proteomes" id="UP001056132">
    <property type="component" value="Chromosome 2"/>
</dbReference>
<feature type="signal peptide" evidence="1">
    <location>
        <begin position="1"/>
        <end position="27"/>
    </location>
</feature>
<feature type="chain" id="PRO_5042272006" description="Neuromedin U" evidence="1">
    <location>
        <begin position="28"/>
        <end position="267"/>
    </location>
</feature>
<evidence type="ECO:0000313" key="2">
    <source>
        <dbReference type="EMBL" id="URF06118.1"/>
    </source>
</evidence>
<keyword evidence="1" id="KW-0732">Signal</keyword>
<gene>
    <name evidence="2" type="ORF">M5D45_23575</name>
</gene>
<protein>
    <recommendedName>
        <fullName evidence="4">Neuromedin U</fullName>
    </recommendedName>
</protein>
<evidence type="ECO:0000313" key="3">
    <source>
        <dbReference type="Proteomes" id="UP001056132"/>
    </source>
</evidence>
<proteinExistence type="predicted"/>